<comment type="similarity">
    <text evidence="2 8">Belongs to the Fmt family.</text>
</comment>
<gene>
    <name evidence="8" type="primary">fmt</name>
    <name evidence="11" type="ORF">CIK83_00485</name>
</gene>
<organism evidence="11 12">
    <name type="scientific">Vibrio casei</name>
    <dbReference type="NCBI Taxonomy" id="673372"/>
    <lineage>
        <taxon>Bacteria</taxon>
        <taxon>Pseudomonadati</taxon>
        <taxon>Pseudomonadota</taxon>
        <taxon>Gammaproteobacteria</taxon>
        <taxon>Vibrionales</taxon>
        <taxon>Vibrionaceae</taxon>
        <taxon>Vibrio</taxon>
    </lineage>
</organism>
<dbReference type="InterPro" id="IPR041711">
    <property type="entry name" value="Met-tRNA-FMT_N"/>
</dbReference>
<evidence type="ECO:0000256" key="1">
    <source>
        <dbReference type="ARBA" id="ARBA00002606"/>
    </source>
</evidence>
<dbReference type="OrthoDB" id="9802815at2"/>
<evidence type="ECO:0000256" key="5">
    <source>
        <dbReference type="ARBA" id="ARBA00022679"/>
    </source>
</evidence>
<proteinExistence type="inferred from homology"/>
<dbReference type="RefSeq" id="WP_086959160.1">
    <property type="nucleotide sequence ID" value="NZ_AP018680.1"/>
</dbReference>
<reference evidence="11 12" key="1">
    <citation type="journal article" date="2017" name="Elife">
        <title>Extensive horizontal gene transfer in cheese-associated bacteria.</title>
        <authorList>
            <person name="Bonham K.S."/>
            <person name="Wolfe B.E."/>
            <person name="Dutton R.J."/>
        </authorList>
    </citation>
    <scope>NUCLEOTIDE SEQUENCE [LARGE SCALE GENOMIC DNA]</scope>
    <source>
        <strain evidence="11 12">JB196</strain>
    </source>
</reference>
<dbReference type="PANTHER" id="PTHR11138:SF5">
    <property type="entry name" value="METHIONYL-TRNA FORMYLTRANSFERASE, MITOCHONDRIAL"/>
    <property type="match status" value="1"/>
</dbReference>
<sequence length="320" mass="35308">MSQSLRIVFAGTPDFAARHLAALLSSEHDVIAVYTQPDRPAGRGKKLTASPTKTLALEHNIPVFQPENFKSDEAKQQLKALNADLMIVVAYGLLLPQAVLDTPRLGCINVHGSILPRWRGAAPIQRSIWAGDKQTGVTIMQMDIGLDTGDMLSVATLPIENTDTSASMYEKLAELGPTALTQCLVDIANNQISPQKQNDDEASYAKKLTKEEAKIDWNHDAEHIERCIRAFNPWPMSYFSIEESDSKQSNVKVWQSRVETTLTAHTPGKIIQADKTGIYIATGKDILVLEQLQIPGKKALSVQDTLNARSHWFEVGNQLN</sequence>
<dbReference type="CDD" id="cd08704">
    <property type="entry name" value="Met_tRNA_FMT_C"/>
    <property type="match status" value="1"/>
</dbReference>
<dbReference type="HAMAP" id="MF_00182">
    <property type="entry name" value="Formyl_trans"/>
    <property type="match status" value="1"/>
</dbReference>
<dbReference type="PANTHER" id="PTHR11138">
    <property type="entry name" value="METHIONYL-TRNA FORMYLTRANSFERASE"/>
    <property type="match status" value="1"/>
</dbReference>
<dbReference type="SUPFAM" id="SSF50486">
    <property type="entry name" value="FMT C-terminal domain-like"/>
    <property type="match status" value="1"/>
</dbReference>
<dbReference type="InterPro" id="IPR011034">
    <property type="entry name" value="Formyl_transferase-like_C_sf"/>
</dbReference>
<feature type="domain" description="Formyl transferase C-terminal" evidence="10">
    <location>
        <begin position="207"/>
        <end position="308"/>
    </location>
</feature>
<dbReference type="Gene3D" id="3.10.25.10">
    <property type="entry name" value="Formyl transferase, C-terminal domain"/>
    <property type="match status" value="1"/>
</dbReference>
<dbReference type="NCBIfam" id="TIGR00460">
    <property type="entry name" value="fmt"/>
    <property type="match status" value="1"/>
</dbReference>
<dbReference type="GeneID" id="303187369"/>
<evidence type="ECO:0000313" key="11">
    <source>
        <dbReference type="EMBL" id="RCS72222.1"/>
    </source>
</evidence>
<evidence type="ECO:0000313" key="12">
    <source>
        <dbReference type="Proteomes" id="UP000252479"/>
    </source>
</evidence>
<dbReference type="InterPro" id="IPR044135">
    <property type="entry name" value="Met-tRNA-FMT_C"/>
</dbReference>
<keyword evidence="5 8" id="KW-0808">Transferase</keyword>
<dbReference type="InterPro" id="IPR001555">
    <property type="entry name" value="GART_AS"/>
</dbReference>
<evidence type="ECO:0000256" key="6">
    <source>
        <dbReference type="ARBA" id="ARBA00022917"/>
    </source>
</evidence>
<feature type="binding site" evidence="8">
    <location>
        <begin position="113"/>
        <end position="116"/>
    </location>
    <ligand>
        <name>(6S)-5,6,7,8-tetrahydrofolate</name>
        <dbReference type="ChEBI" id="CHEBI:57453"/>
    </ligand>
</feature>
<dbReference type="Pfam" id="PF02911">
    <property type="entry name" value="Formyl_trans_C"/>
    <property type="match status" value="1"/>
</dbReference>
<evidence type="ECO:0000256" key="2">
    <source>
        <dbReference type="ARBA" id="ARBA00010699"/>
    </source>
</evidence>
<comment type="caution">
    <text evidence="11">The sequence shown here is derived from an EMBL/GenBank/DDBJ whole genome shotgun (WGS) entry which is preliminary data.</text>
</comment>
<dbReference type="Proteomes" id="UP000252479">
    <property type="component" value="Unassembled WGS sequence"/>
</dbReference>
<dbReference type="InterPro" id="IPR005794">
    <property type="entry name" value="Fmt"/>
</dbReference>
<dbReference type="InterPro" id="IPR005793">
    <property type="entry name" value="Formyl_trans_C"/>
</dbReference>
<evidence type="ECO:0000256" key="8">
    <source>
        <dbReference type="HAMAP-Rule" id="MF_00182"/>
    </source>
</evidence>
<dbReference type="PROSITE" id="PS00373">
    <property type="entry name" value="GART"/>
    <property type="match status" value="1"/>
</dbReference>
<evidence type="ECO:0000256" key="3">
    <source>
        <dbReference type="ARBA" id="ARBA00012261"/>
    </source>
</evidence>
<dbReference type="Gene3D" id="3.40.50.170">
    <property type="entry name" value="Formyl transferase, N-terminal domain"/>
    <property type="match status" value="1"/>
</dbReference>
<dbReference type="FunFam" id="3.40.50.170:FF:000003">
    <property type="entry name" value="Methionyl-tRNA formyltransferase"/>
    <property type="match status" value="1"/>
</dbReference>
<dbReference type="GO" id="GO:0005829">
    <property type="term" value="C:cytosol"/>
    <property type="evidence" value="ECO:0007669"/>
    <property type="project" value="TreeGrafter"/>
</dbReference>
<dbReference type="InterPro" id="IPR036477">
    <property type="entry name" value="Formyl_transf_N_sf"/>
</dbReference>
<evidence type="ECO:0000256" key="7">
    <source>
        <dbReference type="ARBA" id="ARBA00048558"/>
    </source>
</evidence>
<comment type="catalytic activity">
    <reaction evidence="7 8">
        <text>L-methionyl-tRNA(fMet) + (6R)-10-formyltetrahydrofolate = N-formyl-L-methionyl-tRNA(fMet) + (6S)-5,6,7,8-tetrahydrofolate + H(+)</text>
        <dbReference type="Rhea" id="RHEA:24380"/>
        <dbReference type="Rhea" id="RHEA-COMP:9952"/>
        <dbReference type="Rhea" id="RHEA-COMP:9953"/>
        <dbReference type="ChEBI" id="CHEBI:15378"/>
        <dbReference type="ChEBI" id="CHEBI:57453"/>
        <dbReference type="ChEBI" id="CHEBI:78530"/>
        <dbReference type="ChEBI" id="CHEBI:78844"/>
        <dbReference type="ChEBI" id="CHEBI:195366"/>
        <dbReference type="EC" id="2.1.2.9"/>
    </reaction>
</comment>
<comment type="function">
    <text evidence="1 8">Attaches a formyl group to the free amino group of methionyl-tRNA(fMet). The formyl group appears to play a dual role in the initiator identity of N-formylmethionyl-tRNA by promoting its recognition by IF2 and preventing the misappropriation of this tRNA by the elongation apparatus.</text>
</comment>
<dbReference type="CDD" id="cd08646">
    <property type="entry name" value="FMT_core_Met-tRNA-FMT_N"/>
    <property type="match status" value="1"/>
</dbReference>
<dbReference type="EC" id="2.1.2.9" evidence="3 8"/>
<dbReference type="FunFam" id="3.40.50.12230:FF:000001">
    <property type="entry name" value="Methionyl-tRNA formyltransferase"/>
    <property type="match status" value="1"/>
</dbReference>
<evidence type="ECO:0000259" key="9">
    <source>
        <dbReference type="Pfam" id="PF00551"/>
    </source>
</evidence>
<dbReference type="AlphaFoldDB" id="A0A368LK06"/>
<dbReference type="Pfam" id="PF00551">
    <property type="entry name" value="Formyl_trans_N"/>
    <property type="match status" value="1"/>
</dbReference>
<dbReference type="EMBL" id="QPGL01000001">
    <property type="protein sequence ID" value="RCS72222.1"/>
    <property type="molecule type" value="Genomic_DNA"/>
</dbReference>
<protein>
    <recommendedName>
        <fullName evidence="4 8">Methionyl-tRNA formyltransferase</fullName>
        <ecNumber evidence="3 8">2.1.2.9</ecNumber>
    </recommendedName>
</protein>
<evidence type="ECO:0000259" key="10">
    <source>
        <dbReference type="Pfam" id="PF02911"/>
    </source>
</evidence>
<dbReference type="InterPro" id="IPR037022">
    <property type="entry name" value="Formyl_trans_C_sf"/>
</dbReference>
<evidence type="ECO:0000256" key="4">
    <source>
        <dbReference type="ARBA" id="ARBA00016014"/>
    </source>
</evidence>
<keyword evidence="6 8" id="KW-0648">Protein biosynthesis</keyword>
<dbReference type="InterPro" id="IPR002376">
    <property type="entry name" value="Formyl_transf_N"/>
</dbReference>
<feature type="domain" description="Formyl transferase N-terminal" evidence="9">
    <location>
        <begin position="6"/>
        <end position="182"/>
    </location>
</feature>
<dbReference type="SUPFAM" id="SSF53328">
    <property type="entry name" value="Formyltransferase"/>
    <property type="match status" value="1"/>
</dbReference>
<name>A0A368LK06_9VIBR</name>
<keyword evidence="12" id="KW-1185">Reference proteome</keyword>
<accession>A0A368LK06</accession>
<dbReference type="GO" id="GO:0004479">
    <property type="term" value="F:methionyl-tRNA formyltransferase activity"/>
    <property type="evidence" value="ECO:0007669"/>
    <property type="project" value="UniProtKB-UniRule"/>
</dbReference>